<keyword evidence="3" id="KW-1185">Reference proteome</keyword>
<evidence type="ECO:0000313" key="2">
    <source>
        <dbReference type="EMBL" id="SDX74275.1"/>
    </source>
</evidence>
<dbReference type="Proteomes" id="UP000199529">
    <property type="component" value="Unassembled WGS sequence"/>
</dbReference>
<proteinExistence type="predicted"/>
<accession>A0A1H3E6J3</accession>
<sequence length="175" mass="19829">MSSVPADATQSAAEELLAISEIQSLFAKRLRVMDTKQWDRYAECHTDDVVSESYADVPDDNRPQADGQGNKVVGAEALTKAISGLLDGDTKVTTVHHGHMPEIELTSPTTARGIWAMEDELWWQHGDVTEHMHGYGHYHEEYRKVAGQWRISYRKLTRLRVTKTPGFFSYLRGRL</sequence>
<dbReference type="InterPro" id="IPR037401">
    <property type="entry name" value="SnoaL-like"/>
</dbReference>
<evidence type="ECO:0000259" key="1">
    <source>
        <dbReference type="Pfam" id="PF13577"/>
    </source>
</evidence>
<feature type="domain" description="SnoaL-like" evidence="1">
    <location>
        <begin position="14"/>
        <end position="155"/>
    </location>
</feature>
<dbReference type="OrthoDB" id="4941530at2"/>
<evidence type="ECO:0000313" key="3">
    <source>
        <dbReference type="Proteomes" id="UP000199529"/>
    </source>
</evidence>
<name>A0A1H3E6J3_9PSEU</name>
<dbReference type="InterPro" id="IPR032710">
    <property type="entry name" value="NTF2-like_dom_sf"/>
</dbReference>
<dbReference type="RefSeq" id="WP_093266554.1">
    <property type="nucleotide sequence ID" value="NZ_FNOK01000014.1"/>
</dbReference>
<dbReference type="STRING" id="418495.SAMN05216215_1014122"/>
<dbReference type="EMBL" id="FNOK01000014">
    <property type="protein sequence ID" value="SDX74275.1"/>
    <property type="molecule type" value="Genomic_DNA"/>
</dbReference>
<organism evidence="2 3">
    <name type="scientific">Saccharopolyspora shandongensis</name>
    <dbReference type="NCBI Taxonomy" id="418495"/>
    <lineage>
        <taxon>Bacteria</taxon>
        <taxon>Bacillati</taxon>
        <taxon>Actinomycetota</taxon>
        <taxon>Actinomycetes</taxon>
        <taxon>Pseudonocardiales</taxon>
        <taxon>Pseudonocardiaceae</taxon>
        <taxon>Saccharopolyspora</taxon>
    </lineage>
</organism>
<reference evidence="3" key="1">
    <citation type="submission" date="2016-10" db="EMBL/GenBank/DDBJ databases">
        <authorList>
            <person name="Varghese N."/>
            <person name="Submissions S."/>
        </authorList>
    </citation>
    <scope>NUCLEOTIDE SEQUENCE [LARGE SCALE GENOMIC DNA]</scope>
    <source>
        <strain evidence="3">CGMCC 4.3530</strain>
    </source>
</reference>
<dbReference type="Gene3D" id="3.10.450.50">
    <property type="match status" value="1"/>
</dbReference>
<gene>
    <name evidence="2" type="ORF">SAMN05216215_1014122</name>
</gene>
<dbReference type="AlphaFoldDB" id="A0A1H3E6J3"/>
<protein>
    <submittedName>
        <fullName evidence="2">SnoaL-like domain-containing protein</fullName>
    </submittedName>
</protein>
<dbReference type="SUPFAM" id="SSF54427">
    <property type="entry name" value="NTF2-like"/>
    <property type="match status" value="1"/>
</dbReference>
<dbReference type="Pfam" id="PF13577">
    <property type="entry name" value="SnoaL_4"/>
    <property type="match status" value="1"/>
</dbReference>